<dbReference type="Proteomes" id="UP000276133">
    <property type="component" value="Unassembled WGS sequence"/>
</dbReference>
<evidence type="ECO:0000256" key="1">
    <source>
        <dbReference type="SAM" id="MobiDB-lite"/>
    </source>
</evidence>
<dbReference type="AlphaFoldDB" id="A0A3M7PHS0"/>
<gene>
    <name evidence="2" type="ORF">BpHYR1_047371</name>
</gene>
<keyword evidence="3" id="KW-1185">Reference proteome</keyword>
<proteinExistence type="predicted"/>
<sequence>MRNQKMSVCLYRMMNPVETTHPKRGRGRPQKSVNDFQATQSKKRAASNNNQIDADHVHESCNKRRKK</sequence>
<organism evidence="2 3">
    <name type="scientific">Brachionus plicatilis</name>
    <name type="common">Marine rotifer</name>
    <name type="synonym">Brachionus muelleri</name>
    <dbReference type="NCBI Taxonomy" id="10195"/>
    <lineage>
        <taxon>Eukaryota</taxon>
        <taxon>Metazoa</taxon>
        <taxon>Spiralia</taxon>
        <taxon>Gnathifera</taxon>
        <taxon>Rotifera</taxon>
        <taxon>Eurotatoria</taxon>
        <taxon>Monogononta</taxon>
        <taxon>Pseudotrocha</taxon>
        <taxon>Ploima</taxon>
        <taxon>Brachionidae</taxon>
        <taxon>Brachionus</taxon>
    </lineage>
</organism>
<reference evidence="2 3" key="1">
    <citation type="journal article" date="2018" name="Sci. Rep.">
        <title>Genomic signatures of local adaptation to the degree of environmental predictability in rotifers.</title>
        <authorList>
            <person name="Franch-Gras L."/>
            <person name="Hahn C."/>
            <person name="Garcia-Roger E.M."/>
            <person name="Carmona M.J."/>
            <person name="Serra M."/>
            <person name="Gomez A."/>
        </authorList>
    </citation>
    <scope>NUCLEOTIDE SEQUENCE [LARGE SCALE GENOMIC DNA]</scope>
    <source>
        <strain evidence="2">HYR1</strain>
    </source>
</reference>
<feature type="region of interest" description="Disordered" evidence="1">
    <location>
        <begin position="15"/>
        <end position="67"/>
    </location>
</feature>
<evidence type="ECO:0000313" key="2">
    <source>
        <dbReference type="EMBL" id="RMZ98553.1"/>
    </source>
</evidence>
<protein>
    <submittedName>
        <fullName evidence="2">Uncharacterized protein</fullName>
    </submittedName>
</protein>
<comment type="caution">
    <text evidence="2">The sequence shown here is derived from an EMBL/GenBank/DDBJ whole genome shotgun (WGS) entry which is preliminary data.</text>
</comment>
<accession>A0A3M7PHS0</accession>
<feature type="compositionally biased region" description="Basic and acidic residues" evidence="1">
    <location>
        <begin position="53"/>
        <end position="67"/>
    </location>
</feature>
<name>A0A3M7PHS0_BRAPC</name>
<evidence type="ECO:0000313" key="3">
    <source>
        <dbReference type="Proteomes" id="UP000276133"/>
    </source>
</evidence>
<dbReference type="EMBL" id="REGN01010702">
    <property type="protein sequence ID" value="RMZ98553.1"/>
    <property type="molecule type" value="Genomic_DNA"/>
</dbReference>
<feature type="compositionally biased region" description="Polar residues" evidence="1">
    <location>
        <begin position="31"/>
        <end position="52"/>
    </location>
</feature>